<feature type="DNA-binding region" description="Homeobox" evidence="6">
    <location>
        <begin position="257"/>
        <end position="316"/>
    </location>
</feature>
<feature type="compositionally biased region" description="Low complexity" evidence="9">
    <location>
        <begin position="14"/>
        <end position="37"/>
    </location>
</feature>
<dbReference type="InterPro" id="IPR017970">
    <property type="entry name" value="Homeobox_CS"/>
</dbReference>
<evidence type="ECO:0000256" key="1">
    <source>
        <dbReference type="ARBA" id="ARBA00004123"/>
    </source>
</evidence>
<keyword evidence="5 6" id="KW-0539">Nucleus</keyword>
<dbReference type="InterPro" id="IPR019549">
    <property type="entry name" value="Homeobox-engrailed_C-terminal"/>
</dbReference>
<feature type="region of interest" description="Disordered" evidence="9">
    <location>
        <begin position="1"/>
        <end position="126"/>
    </location>
</feature>
<dbReference type="InterPro" id="IPR009057">
    <property type="entry name" value="Homeodomain-like_sf"/>
</dbReference>
<dbReference type="InterPro" id="IPR000747">
    <property type="entry name" value="HD_engrailed"/>
</dbReference>
<name>A0ABQ9IS52_9CUCU</name>
<dbReference type="PRINTS" id="PR00026">
    <property type="entry name" value="ENGRAILED"/>
</dbReference>
<dbReference type="Pfam" id="PF10525">
    <property type="entry name" value="Engrail_1_C_sig"/>
    <property type="match status" value="1"/>
</dbReference>
<keyword evidence="4 6" id="KW-0371">Homeobox</keyword>
<accession>A0ABQ9IS52</accession>
<dbReference type="InterPro" id="IPR020479">
    <property type="entry name" value="HD_metazoa"/>
</dbReference>
<evidence type="ECO:0000256" key="8">
    <source>
        <dbReference type="RuleBase" id="RU510713"/>
    </source>
</evidence>
<evidence type="ECO:0000256" key="7">
    <source>
        <dbReference type="RuleBase" id="RU000682"/>
    </source>
</evidence>
<dbReference type="Pfam" id="PF00046">
    <property type="entry name" value="Homeodomain"/>
    <property type="match status" value="1"/>
</dbReference>
<feature type="compositionally biased region" description="Polar residues" evidence="9">
    <location>
        <begin position="38"/>
        <end position="51"/>
    </location>
</feature>
<keyword evidence="2" id="KW-0217">Developmental protein</keyword>
<dbReference type="InterPro" id="IPR001356">
    <property type="entry name" value="HD"/>
</dbReference>
<dbReference type="PANTHER" id="PTHR24341">
    <property type="entry name" value="HOMEOBOX PROTEIN ENGRAILED"/>
    <property type="match status" value="1"/>
</dbReference>
<evidence type="ECO:0000256" key="9">
    <source>
        <dbReference type="SAM" id="MobiDB-lite"/>
    </source>
</evidence>
<dbReference type="EMBL" id="JAPWTJ010002978">
    <property type="protein sequence ID" value="KAJ8963778.1"/>
    <property type="molecule type" value="Genomic_DNA"/>
</dbReference>
<dbReference type="PRINTS" id="PR00031">
    <property type="entry name" value="HTHREPRESSR"/>
</dbReference>
<dbReference type="PANTHER" id="PTHR24341:SF6">
    <property type="entry name" value="HOMEOBOX PROTEIN INVECTED"/>
    <property type="match status" value="1"/>
</dbReference>
<feature type="region of interest" description="Disordered" evidence="9">
    <location>
        <begin position="236"/>
        <end position="263"/>
    </location>
</feature>
<evidence type="ECO:0000313" key="11">
    <source>
        <dbReference type="EMBL" id="KAJ8963778.1"/>
    </source>
</evidence>
<comment type="caution">
    <text evidence="11">The sequence shown here is derived from an EMBL/GenBank/DDBJ whole genome shotgun (WGS) entry which is preliminary data.</text>
</comment>
<dbReference type="PRINTS" id="PR00024">
    <property type="entry name" value="HOMEOBOX"/>
</dbReference>
<dbReference type="CDD" id="cd00086">
    <property type="entry name" value="homeodomain"/>
    <property type="match status" value="1"/>
</dbReference>
<dbReference type="Proteomes" id="UP001162164">
    <property type="component" value="Unassembled WGS sequence"/>
</dbReference>
<evidence type="ECO:0000259" key="10">
    <source>
        <dbReference type="PROSITE" id="PS50071"/>
    </source>
</evidence>
<keyword evidence="12" id="KW-1185">Reference proteome</keyword>
<organism evidence="11 12">
    <name type="scientific">Molorchus minor</name>
    <dbReference type="NCBI Taxonomy" id="1323400"/>
    <lineage>
        <taxon>Eukaryota</taxon>
        <taxon>Metazoa</taxon>
        <taxon>Ecdysozoa</taxon>
        <taxon>Arthropoda</taxon>
        <taxon>Hexapoda</taxon>
        <taxon>Insecta</taxon>
        <taxon>Pterygota</taxon>
        <taxon>Neoptera</taxon>
        <taxon>Endopterygota</taxon>
        <taxon>Coleoptera</taxon>
        <taxon>Polyphaga</taxon>
        <taxon>Cucujiformia</taxon>
        <taxon>Chrysomeloidea</taxon>
        <taxon>Cerambycidae</taxon>
        <taxon>Lamiinae</taxon>
        <taxon>Monochamini</taxon>
        <taxon>Molorchus</taxon>
    </lineage>
</organism>
<gene>
    <name evidence="11" type="ORF">NQ317_013170</name>
</gene>
<evidence type="ECO:0000313" key="12">
    <source>
        <dbReference type="Proteomes" id="UP001162164"/>
    </source>
</evidence>
<feature type="region of interest" description="Disordered" evidence="9">
    <location>
        <begin position="185"/>
        <end position="220"/>
    </location>
</feature>
<dbReference type="InterPro" id="IPR050720">
    <property type="entry name" value="Engrailed_Homeobox_TFs"/>
</dbReference>
<dbReference type="PROSITE" id="PS00033">
    <property type="entry name" value="ENGRAILED"/>
    <property type="match status" value="1"/>
</dbReference>
<comment type="subcellular location">
    <subcellularLocation>
        <location evidence="1 6 7">Nucleus</location>
    </subcellularLocation>
</comment>
<evidence type="ECO:0000256" key="4">
    <source>
        <dbReference type="ARBA" id="ARBA00023155"/>
    </source>
</evidence>
<evidence type="ECO:0000256" key="6">
    <source>
        <dbReference type="PROSITE-ProRule" id="PRU00108"/>
    </source>
</evidence>
<dbReference type="SMART" id="SM00389">
    <property type="entry name" value="HOX"/>
    <property type="match status" value="1"/>
</dbReference>
<comment type="similarity">
    <text evidence="8">Belongs to the Engrailed homeobox family.</text>
</comment>
<evidence type="ECO:0000256" key="5">
    <source>
        <dbReference type="ARBA" id="ARBA00023242"/>
    </source>
</evidence>
<protein>
    <recommendedName>
        <fullName evidence="8">Homeobox protein engrailed-like</fullName>
    </recommendedName>
</protein>
<feature type="compositionally biased region" description="Polar residues" evidence="9">
    <location>
        <begin position="97"/>
        <end position="124"/>
    </location>
</feature>
<sequence length="348" mass="38552">MNLDCAMAFEDRSSPNTAASPSSSGSGQGNSPNSPESTRTSPYTCVTINHENNPRGFLSGPTSSPHFGVPKSEQQERSFFRITSFALPSPKGDSERQSPMSYRSPSPAESVSSTRSSPVQNEPTIQPLKYSITNILKPEFGKSAVLKTKTPRIPFKPYERFEEPKESKPFGVAPLGSLCQTVSQIGSSVSRTPEPIPRSRSPVKATLSSPEDTKKDGDGNVPQLWPAWVYCTRYSDRPSSGPRSRRMKKPAKASPEDKRPRTAFSSAQLQRLKHEFNENRYLTERRRQQLSAELGLNEAQIKIWFQNKRAKLKKSSGQKNALALQLMAQGLYNHSTVPCDEDDMPLSS</sequence>
<proteinExistence type="inferred from homology"/>
<dbReference type="InterPro" id="IPR019737">
    <property type="entry name" value="Homeobox-engrailed_CS"/>
</dbReference>
<dbReference type="Gene3D" id="1.10.10.60">
    <property type="entry name" value="Homeodomain-like"/>
    <property type="match status" value="1"/>
</dbReference>
<evidence type="ECO:0000256" key="2">
    <source>
        <dbReference type="ARBA" id="ARBA00022473"/>
    </source>
</evidence>
<dbReference type="PROSITE" id="PS50071">
    <property type="entry name" value="HOMEOBOX_2"/>
    <property type="match status" value="1"/>
</dbReference>
<feature type="domain" description="Homeobox" evidence="10">
    <location>
        <begin position="255"/>
        <end position="315"/>
    </location>
</feature>
<dbReference type="InterPro" id="IPR000047">
    <property type="entry name" value="HTH_motif"/>
</dbReference>
<reference evidence="11" key="1">
    <citation type="journal article" date="2023" name="Insect Mol. Biol.">
        <title>Genome sequencing provides insights into the evolution of gene families encoding plant cell wall-degrading enzymes in longhorned beetles.</title>
        <authorList>
            <person name="Shin N.R."/>
            <person name="Okamura Y."/>
            <person name="Kirsch R."/>
            <person name="Pauchet Y."/>
        </authorList>
    </citation>
    <scope>NUCLEOTIDE SEQUENCE</scope>
    <source>
        <strain evidence="11">MMC_N1</strain>
    </source>
</reference>
<keyword evidence="3 6" id="KW-0238">DNA-binding</keyword>
<dbReference type="PROSITE" id="PS00027">
    <property type="entry name" value="HOMEOBOX_1"/>
    <property type="match status" value="1"/>
</dbReference>
<evidence type="ECO:0000256" key="3">
    <source>
        <dbReference type="ARBA" id="ARBA00023125"/>
    </source>
</evidence>
<dbReference type="SUPFAM" id="SSF46689">
    <property type="entry name" value="Homeodomain-like"/>
    <property type="match status" value="1"/>
</dbReference>